<feature type="domain" description="Ubiquinone biosynthesis protein COQ9 HTH" evidence="11">
    <location>
        <begin position="726"/>
        <end position="752"/>
    </location>
</feature>
<evidence type="ECO:0000256" key="3">
    <source>
        <dbReference type="ARBA" id="ARBA00010766"/>
    </source>
</evidence>
<dbReference type="GO" id="GO:0005739">
    <property type="term" value="C:mitochondrion"/>
    <property type="evidence" value="ECO:0007669"/>
    <property type="project" value="UniProtKB-SubCell"/>
</dbReference>
<dbReference type="Proteomes" id="UP000069272">
    <property type="component" value="Chromosome 3L"/>
</dbReference>
<dbReference type="NCBIfam" id="TIGR02396">
    <property type="entry name" value="diverge_rpsU"/>
    <property type="match status" value="1"/>
</dbReference>
<protein>
    <submittedName>
        <fullName evidence="12">Uncharacterized protein</fullName>
    </submittedName>
</protein>
<dbReference type="PANTHER" id="PTHR15430:SF1">
    <property type="entry name" value="GLOMULIN"/>
    <property type="match status" value="1"/>
</dbReference>
<keyword evidence="6" id="KW-0446">Lipid-binding</keyword>
<dbReference type="AlphaFoldDB" id="A0A182FCS7"/>
<keyword evidence="7" id="KW-0496">Mitochondrion</keyword>
<evidence type="ECO:0000256" key="8">
    <source>
        <dbReference type="ARBA" id="ARBA00058104"/>
    </source>
</evidence>
<evidence type="ECO:0000256" key="1">
    <source>
        <dbReference type="ARBA" id="ARBA00004173"/>
    </source>
</evidence>
<feature type="region of interest" description="Disordered" evidence="9">
    <location>
        <begin position="545"/>
        <end position="579"/>
    </location>
</feature>
<dbReference type="InterPro" id="IPR013718">
    <property type="entry name" value="COQ9_C"/>
</dbReference>
<dbReference type="Pfam" id="PF08511">
    <property type="entry name" value="COQ9"/>
    <property type="match status" value="1"/>
</dbReference>
<name>A0A182FCS7_ANOAL</name>
<dbReference type="STRING" id="7167.A0A182FCS7"/>
<dbReference type="PANTHER" id="PTHR15430">
    <property type="entry name" value="GLOMULIN"/>
    <property type="match status" value="1"/>
</dbReference>
<keyword evidence="5" id="KW-0809">Transit peptide</keyword>
<comment type="function">
    <text evidence="8">Membrane-associated protein that warps the membrane surface to access and bind aromatic isoprenes with high specificity, including ubiquinone (CoQ) isoprene intermediates and presents them directly to COQ7, therefore facilitating the COQ7-mediated hydroxylase step. Participates in the biosynthesis of coenzyme Q, also named ubiquinone, an essential lipid-soluble electron transporter for aerobic cellular respiration.</text>
</comment>
<feature type="compositionally biased region" description="Low complexity" evidence="9">
    <location>
        <begin position="705"/>
        <end position="719"/>
    </location>
</feature>
<evidence type="ECO:0000256" key="7">
    <source>
        <dbReference type="ARBA" id="ARBA00023128"/>
    </source>
</evidence>
<proteinExistence type="inferred from homology"/>
<feature type="region of interest" description="Disordered" evidence="9">
    <location>
        <begin position="671"/>
        <end position="723"/>
    </location>
</feature>
<feature type="compositionally biased region" description="Basic and acidic residues" evidence="9">
    <location>
        <begin position="671"/>
        <end position="680"/>
    </location>
</feature>
<dbReference type="VEuPathDB" id="VectorBase:AALB004313"/>
<evidence type="ECO:0000259" key="11">
    <source>
        <dbReference type="Pfam" id="PF21392"/>
    </source>
</evidence>
<evidence type="ECO:0000256" key="4">
    <source>
        <dbReference type="ARBA" id="ARBA00022688"/>
    </source>
</evidence>
<dbReference type="GO" id="GO:0006744">
    <property type="term" value="P:ubiquinone biosynthetic process"/>
    <property type="evidence" value="ECO:0007669"/>
    <property type="project" value="UniProtKB-KW"/>
</dbReference>
<dbReference type="Pfam" id="PF21392">
    <property type="entry name" value="COQ9_N"/>
    <property type="match status" value="1"/>
</dbReference>
<keyword evidence="4" id="KW-0831">Ubiquinone biosynthesis</keyword>
<organism evidence="12 13">
    <name type="scientific">Anopheles albimanus</name>
    <name type="common">New world malaria mosquito</name>
    <dbReference type="NCBI Taxonomy" id="7167"/>
    <lineage>
        <taxon>Eukaryota</taxon>
        <taxon>Metazoa</taxon>
        <taxon>Ecdysozoa</taxon>
        <taxon>Arthropoda</taxon>
        <taxon>Hexapoda</taxon>
        <taxon>Insecta</taxon>
        <taxon>Pterygota</taxon>
        <taxon>Neoptera</taxon>
        <taxon>Endopterygota</taxon>
        <taxon>Diptera</taxon>
        <taxon>Nematocera</taxon>
        <taxon>Culicoidea</taxon>
        <taxon>Culicidae</taxon>
        <taxon>Anophelinae</taxon>
        <taxon>Anopheles</taxon>
    </lineage>
</organism>
<dbReference type="InterPro" id="IPR012762">
    <property type="entry name" value="Ubiq_biosynth_COQ9"/>
</dbReference>
<accession>A0A182FCS7</accession>
<evidence type="ECO:0000259" key="10">
    <source>
        <dbReference type="Pfam" id="PF08511"/>
    </source>
</evidence>
<evidence type="ECO:0000256" key="2">
    <source>
        <dbReference type="ARBA" id="ARBA00004749"/>
    </source>
</evidence>
<feature type="domain" description="COQ9 C-terminal" evidence="10">
    <location>
        <begin position="835"/>
        <end position="904"/>
    </location>
</feature>
<comment type="subcellular location">
    <subcellularLocation>
        <location evidence="1">Mitochondrion</location>
    </subcellularLocation>
</comment>
<evidence type="ECO:0000256" key="6">
    <source>
        <dbReference type="ARBA" id="ARBA00023121"/>
    </source>
</evidence>
<dbReference type="VEuPathDB" id="VectorBase:AALB20_026182"/>
<dbReference type="InterPro" id="IPR048674">
    <property type="entry name" value="COQ9_HTH"/>
</dbReference>
<dbReference type="FunFam" id="1.10.357.10:FF:000004">
    <property type="entry name" value="Ubiquinone biosynthesis protein COQ9, mitochondrial"/>
    <property type="match status" value="1"/>
</dbReference>
<sequence>MDILETVIGKLQAGEFNTAKELIDDSGNDEAIKMQSMELVSLIADHLTDENAESKPDLYSASESLLIGLAQKCSPAEVLYEMMEKIRLARSDDVLTSLLKVVQAAVLRLPAKRARCLDWVFGTIMEYLERITLPESLDKDMDDDEESLLENDETMRRFLQLYLTMMLFVKPIASRLSKLATKESLYYDTSLTQKNAVVCFILRLMGKLLPYLHLQRSVQQRRTPGRPPFPVGKSYSVQVAEDLTNVLLLLISDPYLLLSYGEKRTHGDRLLKKSASFFGEQSEQDREDLTSNDVFMSNEKHMTEGLAVLFYLLLGEDLLPTSAPTVYDPRYIFEAGLHYVVELVSGVRTVVYFKGIRLAQALVRKLNGIRLTARELETPIHTTFCERYIRALERSKSVRNREVGARVLSDYIHAFNDEGRYTILVHLLKSFEDDTVRSFAINEYKDLVTERLREANPLPPWYSGDLLREMLVGRICTLKHGVKTDLLDHNYSITSALSSLWVLLKSDLTNTSRVWDCLPIIEKQFLGELRTGLDLSMAHYKNELKTTEEGSDEGNQSGAGLDGAEVSISTLNGDAPPPVMTKETRIDLSKCMILRLEMLEFHLSRITSDIEQIQAQIRKSGRNVLSRSIGGGPVAEHATMRNYIQTATAGRHFSSTGSQQPTNESFDAFRAREEQKEQEFAKQQQQQTSNQNAETGAAGNAQFGSSSSSSFSSDSTTSDPEVERTKEMILDAALLFVRSHGWSKEAIANGAEAVNYPSVSHGLFPRGGIELVHHFYKQCNLKLIEHLKQETAELDKVPNPSDFARRAIEYRLRLLEPYLKHWPQALGLMTLPPNAPHSLANLLTLVDDICYYAGDRAVDFNWYTRRVGLACIYKTTELYMLQDSSPGFERTWKFLERRMEEASMVHEFLVKSEGATHQLQNAVGSAFTTARNILGLNFDRR</sequence>
<dbReference type="Gene3D" id="1.10.357.10">
    <property type="entry name" value="Tetracycline Repressor, domain 2"/>
    <property type="match status" value="1"/>
</dbReference>
<dbReference type="Pfam" id="PF08568">
    <property type="entry name" value="Kinetochor_Ybp2"/>
    <property type="match status" value="1"/>
</dbReference>
<dbReference type="GO" id="GO:0008289">
    <property type="term" value="F:lipid binding"/>
    <property type="evidence" value="ECO:0007669"/>
    <property type="project" value="UniProtKB-KW"/>
</dbReference>
<reference evidence="12" key="2">
    <citation type="submission" date="2022-08" db="UniProtKB">
        <authorList>
            <consortium name="EnsemblMetazoa"/>
        </authorList>
    </citation>
    <scope>IDENTIFICATION</scope>
    <source>
        <strain evidence="12">STECLA/ALBI9_A</strain>
    </source>
</reference>
<dbReference type="InterPro" id="IPR013877">
    <property type="entry name" value="YAP-bd/ALF4/Glomulin"/>
</dbReference>
<dbReference type="EnsemblMetazoa" id="AALB004313-RA">
    <property type="protein sequence ID" value="AALB004313-PA"/>
    <property type="gene ID" value="AALB004313"/>
</dbReference>
<keyword evidence="13" id="KW-1185">Reference proteome</keyword>
<evidence type="ECO:0000313" key="12">
    <source>
        <dbReference type="EnsemblMetazoa" id="AALB004313-PA"/>
    </source>
</evidence>
<dbReference type="GO" id="GO:0055105">
    <property type="term" value="F:ubiquitin-protein transferase inhibitor activity"/>
    <property type="evidence" value="ECO:0007669"/>
    <property type="project" value="TreeGrafter"/>
</dbReference>
<evidence type="ECO:0000313" key="13">
    <source>
        <dbReference type="Proteomes" id="UP000069272"/>
    </source>
</evidence>
<evidence type="ECO:0000256" key="5">
    <source>
        <dbReference type="ARBA" id="ARBA00022946"/>
    </source>
</evidence>
<comment type="similarity">
    <text evidence="3">Belongs to the COQ9 family.</text>
</comment>
<reference evidence="12 13" key="1">
    <citation type="journal article" date="2017" name="G3 (Bethesda)">
        <title>The Physical Genome Mapping of Anopheles albimanus Corrected Scaffold Misassemblies and Identified Interarm Rearrangements in Genus Anopheles.</title>
        <authorList>
            <person name="Artemov G.N."/>
            <person name="Peery A.N."/>
            <person name="Jiang X."/>
            <person name="Tu Z."/>
            <person name="Stegniy V.N."/>
            <person name="Sharakhova M.V."/>
            <person name="Sharakhov I.V."/>
        </authorList>
    </citation>
    <scope>NUCLEOTIDE SEQUENCE [LARGE SCALE GENOMIC DNA]</scope>
    <source>
        <strain evidence="12 13">ALBI9_A</strain>
    </source>
</reference>
<comment type="pathway">
    <text evidence="2">Cofactor biosynthesis; ubiquinone biosynthesis.</text>
</comment>
<dbReference type="InterPro" id="IPR019516">
    <property type="entry name" value="Glomulin/ALF4"/>
</dbReference>
<evidence type="ECO:0000256" key="9">
    <source>
        <dbReference type="SAM" id="MobiDB-lite"/>
    </source>
</evidence>